<comment type="caution">
    <text evidence="1">The sequence shown here is derived from an EMBL/GenBank/DDBJ whole genome shotgun (WGS) entry which is preliminary data.</text>
</comment>
<organism evidence="1 2">
    <name type="scientific">Eretmocerus hayati</name>
    <dbReference type="NCBI Taxonomy" id="131215"/>
    <lineage>
        <taxon>Eukaryota</taxon>
        <taxon>Metazoa</taxon>
        <taxon>Ecdysozoa</taxon>
        <taxon>Arthropoda</taxon>
        <taxon>Hexapoda</taxon>
        <taxon>Insecta</taxon>
        <taxon>Pterygota</taxon>
        <taxon>Neoptera</taxon>
        <taxon>Endopterygota</taxon>
        <taxon>Hymenoptera</taxon>
        <taxon>Apocrita</taxon>
        <taxon>Proctotrupomorpha</taxon>
        <taxon>Chalcidoidea</taxon>
        <taxon>Aphelinidae</taxon>
        <taxon>Aphelininae</taxon>
        <taxon>Eretmocerus</taxon>
    </lineage>
</organism>
<dbReference type="EMBL" id="CM056742">
    <property type="protein sequence ID" value="KAJ8678723.1"/>
    <property type="molecule type" value="Genomic_DNA"/>
</dbReference>
<name>A0ACC2P6J1_9HYME</name>
<evidence type="ECO:0000313" key="1">
    <source>
        <dbReference type="EMBL" id="KAJ8678723.1"/>
    </source>
</evidence>
<proteinExistence type="predicted"/>
<sequence>MCEYRDIVEHKPRLAEDLYALLVDQDPHQEFYDVVFLVKKKGAQDEKDAIYAHTTILAARSPALRAMFTVDTLPRPYFVILLHQELGLENVEKEDVMEFLKFLYTDNVDLNMENVINVMKLAIRFQIESLQAICEHTILSQLSLKNCASFLHIADAHNLEAVKSAILMYIRANIKLLLHTPEFKALTRVVRASQQLLDDLLLYILCD</sequence>
<evidence type="ECO:0000313" key="2">
    <source>
        <dbReference type="Proteomes" id="UP001239111"/>
    </source>
</evidence>
<reference evidence="1" key="1">
    <citation type="submission" date="2023-04" db="EMBL/GenBank/DDBJ databases">
        <title>A chromosome-level genome assembly of the parasitoid wasp Eretmocerus hayati.</title>
        <authorList>
            <person name="Zhong Y."/>
            <person name="Liu S."/>
            <person name="Liu Y."/>
        </authorList>
    </citation>
    <scope>NUCLEOTIDE SEQUENCE</scope>
    <source>
        <strain evidence="1">ZJU_SS_LIU_2023</strain>
    </source>
</reference>
<protein>
    <submittedName>
        <fullName evidence="1">Uncharacterized protein</fullName>
    </submittedName>
</protein>
<keyword evidence="2" id="KW-1185">Reference proteome</keyword>
<dbReference type="Proteomes" id="UP001239111">
    <property type="component" value="Chromosome 2"/>
</dbReference>
<accession>A0ACC2P6J1</accession>
<gene>
    <name evidence="1" type="ORF">QAD02_014510</name>
</gene>